<dbReference type="RefSeq" id="WP_119985348.1">
    <property type="nucleotide sequence ID" value="NZ_CP032489.1"/>
</dbReference>
<reference evidence="2 3" key="1">
    <citation type="submission" date="2018-09" db="EMBL/GenBank/DDBJ databases">
        <title>Arachidicoccus sp. nov., a bacterium isolated from soil.</title>
        <authorList>
            <person name="Weon H.-Y."/>
            <person name="Kwon S.-W."/>
            <person name="Lee S.A."/>
        </authorList>
    </citation>
    <scope>NUCLEOTIDE SEQUENCE [LARGE SCALE GENOMIC DNA]</scope>
    <source>
        <strain evidence="2 3">KIS59-12</strain>
    </source>
</reference>
<dbReference type="OrthoDB" id="9789123at2"/>
<dbReference type="AlphaFoldDB" id="A0A386HM51"/>
<evidence type="ECO:0000259" key="1">
    <source>
        <dbReference type="Pfam" id="PF13847"/>
    </source>
</evidence>
<proteinExistence type="predicted"/>
<dbReference type="GO" id="GO:0008168">
    <property type="term" value="F:methyltransferase activity"/>
    <property type="evidence" value="ECO:0007669"/>
    <property type="project" value="UniProtKB-KW"/>
</dbReference>
<dbReference type="Gene3D" id="3.40.50.150">
    <property type="entry name" value="Vaccinia Virus protein VP39"/>
    <property type="match status" value="1"/>
</dbReference>
<keyword evidence="2" id="KW-0489">Methyltransferase</keyword>
<dbReference type="InterPro" id="IPR029063">
    <property type="entry name" value="SAM-dependent_MTases_sf"/>
</dbReference>
<dbReference type="InterPro" id="IPR025714">
    <property type="entry name" value="Methyltranfer_dom"/>
</dbReference>
<keyword evidence="2" id="KW-0808">Transferase</keyword>
<dbReference type="EMBL" id="CP032489">
    <property type="protein sequence ID" value="AYD46855.1"/>
    <property type="molecule type" value="Genomic_DNA"/>
</dbReference>
<sequence>MPAIKWNADLYENKHSFVAQYGEDVVGLLQPKAGERILDLGCGTGTLTNEIAEMDAEVIGIDASPDMIEKAKAAYPALDFVIADASNFSFDNKFDAIFSNATLHWITKYDEVINCMYKNLKLGGRLVLEMGGKGNIKSIADAVKKSMKATGLGDKISTDFWYFPSLSEYTTLLEKQGFRVEIAHHFERPTKLSGLDGMKNWIEMFGSFFFSNISAIQAEEVINKAVEQLIATNFINNIWYADYWRLRIKAIKA</sequence>
<name>A0A386HM51_9BACT</name>
<dbReference type="PANTHER" id="PTHR43861">
    <property type="entry name" value="TRANS-ACONITATE 2-METHYLTRANSFERASE-RELATED"/>
    <property type="match status" value="1"/>
</dbReference>
<feature type="domain" description="Methyltransferase" evidence="1">
    <location>
        <begin position="32"/>
        <end position="132"/>
    </location>
</feature>
<gene>
    <name evidence="2" type="ORF">D6B99_04035</name>
</gene>
<dbReference type="CDD" id="cd02440">
    <property type="entry name" value="AdoMet_MTases"/>
    <property type="match status" value="1"/>
</dbReference>
<evidence type="ECO:0000313" key="2">
    <source>
        <dbReference type="EMBL" id="AYD46855.1"/>
    </source>
</evidence>
<evidence type="ECO:0000313" key="3">
    <source>
        <dbReference type="Proteomes" id="UP000266118"/>
    </source>
</evidence>
<dbReference type="GO" id="GO:0032259">
    <property type="term" value="P:methylation"/>
    <property type="evidence" value="ECO:0007669"/>
    <property type="project" value="UniProtKB-KW"/>
</dbReference>
<dbReference type="SUPFAM" id="SSF53335">
    <property type="entry name" value="S-adenosyl-L-methionine-dependent methyltransferases"/>
    <property type="match status" value="1"/>
</dbReference>
<protein>
    <submittedName>
        <fullName evidence="2">Class I SAM-dependent methyltransferase</fullName>
    </submittedName>
</protein>
<accession>A0A386HM51</accession>
<dbReference type="PANTHER" id="PTHR43861:SF1">
    <property type="entry name" value="TRANS-ACONITATE 2-METHYLTRANSFERASE"/>
    <property type="match status" value="1"/>
</dbReference>
<dbReference type="KEGG" id="ark:D6B99_04035"/>
<dbReference type="Proteomes" id="UP000266118">
    <property type="component" value="Chromosome"/>
</dbReference>
<keyword evidence="3" id="KW-1185">Reference proteome</keyword>
<dbReference type="Pfam" id="PF13847">
    <property type="entry name" value="Methyltransf_31"/>
    <property type="match status" value="1"/>
</dbReference>
<organism evidence="2 3">
    <name type="scientific">Arachidicoccus soli</name>
    <dbReference type="NCBI Taxonomy" id="2341117"/>
    <lineage>
        <taxon>Bacteria</taxon>
        <taxon>Pseudomonadati</taxon>
        <taxon>Bacteroidota</taxon>
        <taxon>Chitinophagia</taxon>
        <taxon>Chitinophagales</taxon>
        <taxon>Chitinophagaceae</taxon>
        <taxon>Arachidicoccus</taxon>
    </lineage>
</organism>